<feature type="domain" description="PAS" evidence="5">
    <location>
        <begin position="1561"/>
        <end position="1630"/>
    </location>
</feature>
<dbReference type="InterPro" id="IPR000014">
    <property type="entry name" value="PAS"/>
</dbReference>
<comment type="caution">
    <text evidence="7">The sequence shown here is derived from an EMBL/GenBank/DDBJ whole genome shotgun (WGS) entry which is preliminary data.</text>
</comment>
<dbReference type="SMART" id="SM00315">
    <property type="entry name" value="RGS"/>
    <property type="match status" value="5"/>
</dbReference>
<feature type="compositionally biased region" description="Basic and acidic residues" evidence="4">
    <location>
        <begin position="332"/>
        <end position="370"/>
    </location>
</feature>
<evidence type="ECO:0000256" key="4">
    <source>
        <dbReference type="SAM" id="MobiDB-lite"/>
    </source>
</evidence>
<dbReference type="Pfam" id="PF13426">
    <property type="entry name" value="PAS_9"/>
    <property type="match status" value="12"/>
</dbReference>
<evidence type="ECO:0008006" key="9">
    <source>
        <dbReference type="Google" id="ProtNLM"/>
    </source>
</evidence>
<feature type="domain" description="PAS" evidence="5">
    <location>
        <begin position="1249"/>
        <end position="1318"/>
    </location>
</feature>
<dbReference type="InterPro" id="IPR001610">
    <property type="entry name" value="PAC"/>
</dbReference>
<dbReference type="InterPro" id="IPR036305">
    <property type="entry name" value="RGS_sf"/>
</dbReference>
<proteinExistence type="predicted"/>
<sequence>MLPQVGEEGGEDWDSGGEQQSGARFAAGPQSPAPYPPQPTAPMAQTFPLPTGPAPPAPVRRPAQVRPRSVSPRRSASPRNRRYPSSPRRAASASKYWWRQYGDSPSGGDMAPYLMDMLAAKEDEAADWRMMMSDHMDRLEQTLAQLAQPQQPQMIRTPGAVPIERTPAGLDDRQLERIEDRMYSVVNKVLERAGSPRSHATNDLDALEERLLRRLDRQTPPPAAAASSSDMERRLEARLERVMQMVSDLQSQNLARSAQPPVLPMMAPQSGGGGMDAGAMQMMQAMMQQQQQAMEQRMAQQAAMMEKVLSSAAAAPKPADDGGMMRQMQEMMAKRERDDREREDQRRREEQERADEMRKMRIEQEEEARKMRDEMMRAQADAARKMDEAKHAAELERMESERKRELERMEMTKKMEEEKMQLERQRMEEQRKLERERMDAEKKRAEELAALERQRMDEMRKMEDARREEAKQAEEARRKEKQELEERLAAEKKEQEEERRRQQEAQKAEAAAAQRALEQRLAAAEAEAKAQAEAAKAEAEAAKAQALKATADATAAAAKEAADAKAQLEQAKADAAKAATDAADAAAKAAAKAAAGDADAKAEQARAEQAQAAAAKAAASAAETEAKAATASAQPAAAAAAAAAQPAASAGAFDFALPEKTVKILKQLQAAGEGKGAMPTDGDGTWLGALKAAVDELPIAVAITDMKVPGVTVQYCNGGFLRVTGYPKAETEGRNCRFLQGKETEPKMVTKMVRALRYAKELALDVTNYRLDGSKFTNDLSLTPVHDTEGEYRYSLGILSWKEQQTPDETKALAQLRELLPRKMAASAQPKVFEQGAVKVDANAKQKQFQASMVKFTKLLWTIDTEASLDKLMEVPEAREAFHAFLQKTYEHTQLDFWAEAKKLAYMKGKERDKYARDICVKYLGIDKAAAKDMDHASVEAKAAEFYKVLANDSFPKFVKSKQCDPVVEAMLGENNRLDASKDLIWKKYKVPADMEGFVYSFVAVAETFPACIVISDMSIPGNPMFFINQEFSKITGYSKSDAQGRNCRFLQGPKTEPASVAVIQDTLRRGVDCYVRITNYRKNGETFQNLLSMRPVHDSNGVYRFCIGVQFEVDSGTDLKKRLKKLGLLLQLLPSEIEVMHTDAKVGPKHVKKLTDSEKGRTEDEFIATAMEKVADVADAGDMQGEERYADHHQTMLDEIGSISATADVAADFAIPSETISILEKLQAVGEGKGSMPSAGGGTWLGAMKAALENLPIAVSICDMKVPGVTITWTNGGMERVTGYAKEEVEGVNLRMLQGPTTESKVVTKMVRALRYAKELAVEVKNYRKDGSRFTNDLTLTPVHDTDGEYRYVIGILSYKEKQSAEEKAALAKIRALLPRKMPASAQPKTFEQEAVKVDDDDKAKQFRASMVKFTKLLWTLDTEASLDKLMEVPEAYQAFHKFLEKTYEHTQLDFWADARKLSYMQGSQQDDQARLICTKFLGMTAADAASMDAKSVEAKAAEFYKVLSNDSFTRFVKSKQCDPVVDAMLGQNTRVEGARDLIWKKYKVPADMEGFVYSFVAVAETFPACIVISDMSIPGNPMFFINQEFSKITGYSKSDAQGRNCRFLQGPKTEPASVAVIQDTLRRGVDCYVRITNYRKNGETFQNLLSMRPVHDSNGVYRFCIGVQFEVDGGTDLKKRLKKLGLLLQLLPSEIEVMHKNDKVGPKHHKKQTAADAGKNEDQLIAQAMKKVADATEASDMKDEERYADHHQTMLDEIGGVGLDASAAPSDFRLSSNTTSIFEALQKAGEGKGAVPKHGDGTWLDAIKAACETIPIGVAITDMKVPGVTVGWCNKGFERVTGYPKEETEGVNCRFLQGANTEPVVVTKMVRALRYAKELTVDVTNYRKDGKKFTNDLSLTPVHDTTGEYRYSIGILSWKEQQTPEEKAALEKIRALLPRKMPADAQPTEFDQTAVKVDSTQKQAQFRASMVKFTKLLWTLDTEASLEKLMEVPDAYEAFHKFLEKTYEHTQLDFWAEARKLEYMESGEEDKHARETCVKFLGMTAADTSSMDAKSVKAKAAEFYKVLSNDSFPRFVKSKQCDPVVDALLGEHDRIDASKELVWHKYKVPADMEGFVYSFVAVAETFPACIVISDMSIPGNPMFFVNQEFSKITGYSKTDAQGRNCRFLQGPKTEPASVAVIQDTLRRGVDCYVRITNYRKNGQTFQNLLSMRPVHDSNGVYRFCIGVQFEVDADMDLKKRLKKLGLLLQLLPSEIEVMHKNDKVGPKHLKKKTAADVGKNEDQLIAQAMTKVADVADASDMQGGARYADHHQTMLEEIGGVGIEAAMEAADYKLPPTAVSILKELQKAGEGKGAVPKHGGGTWLDAIKAAVEGIPIGVAITDMKVPGVNVLWCNKGFARVTGFTKEETEGRNCRFLQGGNTEPVVVTKMVRALRYAKELTVDVTNYRKDGTSFVNDLSLTPVHDSNGEYRYSLGILSWKEKQTDVEKKSLAQLRELLPRKMPADAQPKEFVGDDIKVDDSDKKKQFRASMVKFTKLLWTLDTEASLEKLMEVSTAREAFHKFLKKSYEHTQLDFWAEAKRVHGDDVAARELCVKYLGMTEADAASYSATAVEKKAREFYKVLCNDSFPKFVKSKYCDPVVDAMLGDTSKTDGGKDLIWEKYKVPADMEGFVYSFVAVAETFPACIVISDMSIPGNPMFFINQEFSKITGYSKKDAQGRNCRFLQGPKTEPASVAVIQDTLRRGVDCYVRITNYRKNGETFQNLLSMRPVHDSNGVYRFCIGVQFEVDSGTDLKKRLKKLGLLLQLLPSEIEVMHKNDKVGPKHLKKKTAADAGKNEDQLIKQALEVTASAGDAADMQGGARFADHHQTMLEEIGAVAEVTVAAVDAKAWKLPDKTTKILKELQKAGEGKGAIPKEGDGTWLSALKAAVEGIPHAVVITDMKVPGVNLMWVSDAFERVTGYSKSDAEGRNCRFLQGGGTEPNIVTKMVRALRYAKELTVDVTNYRKEGPSFTCDLSLTPVHDSNGEYRYSIGVQSWKEKQTPDETKALAQLRELLPRKMPADAQPKVFEQEAVKVDASDKKKQFKASMVKFTKLLWTIDTEASLDKLMEVSSAKEAFHAFLQKTYEHTQLDFWLESRAVDGDGEAAAKLCTKYLGMSESEAKAMSADAVEAKAAEFYKVLANDSFPKFVKSKQCDPVVEAMLGNSDSLDAHKKLIWDKYKVPEDMEGFVYSFVAVAETFPACIVISDMSIPGNPMFFINQEFTRITGYRKREAQGRNCRFLQGPKTEPASVAVIQDTLRRGVDCYVRITNYRKNGETFQNLLSMRPVHDSNGVYRFCIGVQFEVDGGTDLKKRLKKLGLLLQLLPSEIEVMHKNDKVGPKHKKELKSSEQGKSEDQFLAQAMEKVADASDAADMQGSDRFADHHDTMLEEIGAMVSADTEMDKKAWKLPDKTTKILKELQKAGEGKGAIPKEGDGTWLSALKAAVEGIPHAVVITDMKVPGVNLMWVNGGFQRVTGYPKDEAEGRNCRFLQGKETEPNIVTKMVRALRYAKELTVDVTNYRAEGLKFTCDLSLTPVHDSNGEYRYSIGVQSWKEKQTPDETKALAQLRELLPRKMPADAQPKEFVGDEVKVDDSDKTKQFQASMVKFTKLLWTIDTEASLEKLMDTTQAKDAFHKFLKKSYEHMQLDFWRESKSVAGNNDVARELCTKYLGMTAADAASMDAEAVEKKAREFYMVLANDSFPRFVKSKYCDPVVEAMLGSDSRMDGSKGLIWSKYKVPADMEGFVYSFVAVAETFPACIVISDMSIPGNPMFFINQEFSKITGYSKSDAQGRNCRFLQGPLTEPASVAVIQDTLRRGVDCYVRITNYRKNGETFQNLLSMRPVHDSNGVYRFCIGVQFEVDAATDLKKRLKKLGLLLQLLPSEIQVMHKNDKVGPKHKKELKSSEKGKNEEQFIQDAMEKVADASDAADMQGSDRYADHHQTMLEELGGGAVSAMDVESVAAPAKKKGFFGR</sequence>
<dbReference type="Gene3D" id="1.10.196.10">
    <property type="match status" value="6"/>
</dbReference>
<feature type="domain" description="RGS" evidence="6">
    <location>
        <begin position="3660"/>
        <end position="3734"/>
    </location>
</feature>
<dbReference type="Gene3D" id="1.10.167.10">
    <property type="entry name" value="Regulator of G-protein Signalling 4, domain 2"/>
    <property type="match status" value="6"/>
</dbReference>
<organism evidence="7 8">
    <name type="scientific">Diacronema lutheri</name>
    <name type="common">Unicellular marine alga</name>
    <name type="synonym">Monochrysis lutheri</name>
    <dbReference type="NCBI Taxonomy" id="2081491"/>
    <lineage>
        <taxon>Eukaryota</taxon>
        <taxon>Haptista</taxon>
        <taxon>Haptophyta</taxon>
        <taxon>Pavlovophyceae</taxon>
        <taxon>Pavlovales</taxon>
        <taxon>Pavlovaceae</taxon>
        <taxon>Diacronema</taxon>
    </lineage>
</organism>
<dbReference type="InterPro" id="IPR016137">
    <property type="entry name" value="RGS"/>
</dbReference>
<reference evidence="7" key="1">
    <citation type="submission" date="2021-05" db="EMBL/GenBank/DDBJ databases">
        <title>The genome of the haptophyte Pavlova lutheri (Diacronema luteri, Pavlovales) - a model for lipid biosynthesis in eukaryotic algae.</title>
        <authorList>
            <person name="Hulatt C.J."/>
            <person name="Posewitz M.C."/>
        </authorList>
    </citation>
    <scope>NUCLEOTIDE SEQUENCE</scope>
    <source>
        <strain evidence="7">NIVA-4/92</strain>
    </source>
</reference>
<dbReference type="EMBL" id="JAGTXO010000005">
    <property type="protein sequence ID" value="KAG8468046.1"/>
    <property type="molecule type" value="Genomic_DNA"/>
</dbReference>
<feature type="region of interest" description="Disordered" evidence="4">
    <location>
        <begin position="1"/>
        <end position="95"/>
    </location>
</feature>
<feature type="compositionally biased region" description="Basic and acidic residues" evidence="4">
    <location>
        <begin position="526"/>
        <end position="541"/>
    </location>
</feature>
<dbReference type="InterPro" id="IPR024066">
    <property type="entry name" value="RGS_subdom1/3"/>
</dbReference>
<feature type="compositionally biased region" description="Low complexity" evidence="4">
    <location>
        <begin position="542"/>
        <end position="570"/>
    </location>
</feature>
<dbReference type="SMART" id="SM00091">
    <property type="entry name" value="PAS"/>
    <property type="match status" value="12"/>
</dbReference>
<feature type="domain" description="RGS" evidence="6">
    <location>
        <begin position="3104"/>
        <end position="3136"/>
    </location>
</feature>
<keyword evidence="8" id="KW-1185">Reference proteome</keyword>
<evidence type="ECO:0000313" key="8">
    <source>
        <dbReference type="Proteomes" id="UP000751190"/>
    </source>
</evidence>
<gene>
    <name evidence="7" type="ORF">KFE25_007098</name>
</gene>
<name>A0A8J5XSA2_DIALT</name>
<feature type="domain" description="PAS" evidence="5">
    <location>
        <begin position="3789"/>
        <end position="3862"/>
    </location>
</feature>
<feature type="compositionally biased region" description="Low complexity" evidence="4">
    <location>
        <begin position="508"/>
        <end position="525"/>
    </location>
</feature>
<dbReference type="InterPro" id="IPR044926">
    <property type="entry name" value="RGS_subdomain_2"/>
</dbReference>
<dbReference type="PROSITE" id="PS50132">
    <property type="entry name" value="RGS"/>
    <property type="match status" value="6"/>
</dbReference>
<keyword evidence="2" id="KW-0288">FMN</keyword>
<dbReference type="SUPFAM" id="SSF48097">
    <property type="entry name" value="Regulator of G-protein signaling, RGS"/>
    <property type="match status" value="6"/>
</dbReference>
<dbReference type="PANTHER" id="PTHR47429">
    <property type="entry name" value="PROTEIN TWIN LOV 1"/>
    <property type="match status" value="1"/>
</dbReference>
<dbReference type="Pfam" id="PF00615">
    <property type="entry name" value="RGS"/>
    <property type="match status" value="3"/>
</dbReference>
<feature type="domain" description="PAS" evidence="5">
    <location>
        <begin position="1002"/>
        <end position="1071"/>
    </location>
</feature>
<evidence type="ECO:0000256" key="1">
    <source>
        <dbReference type="ARBA" id="ARBA00022630"/>
    </source>
</evidence>
<dbReference type="NCBIfam" id="TIGR00229">
    <property type="entry name" value="sensory_box"/>
    <property type="match status" value="12"/>
</dbReference>
<dbReference type="Proteomes" id="UP000751190">
    <property type="component" value="Unassembled WGS sequence"/>
</dbReference>
<evidence type="ECO:0000259" key="6">
    <source>
        <dbReference type="PROSITE" id="PS50132"/>
    </source>
</evidence>
<protein>
    <recommendedName>
        <fullName evidence="9">LOV domain-containing protein</fullName>
    </recommendedName>
</protein>
<dbReference type="PANTHER" id="PTHR47429:SF2">
    <property type="entry name" value="PROTEIN TWIN LOV 1"/>
    <property type="match status" value="1"/>
</dbReference>
<evidence type="ECO:0000256" key="2">
    <source>
        <dbReference type="ARBA" id="ARBA00022643"/>
    </source>
</evidence>
<dbReference type="GO" id="GO:0005634">
    <property type="term" value="C:nucleus"/>
    <property type="evidence" value="ECO:0007669"/>
    <property type="project" value="TreeGrafter"/>
</dbReference>
<feature type="compositionally biased region" description="Pro residues" evidence="4">
    <location>
        <begin position="50"/>
        <end position="59"/>
    </location>
</feature>
<feature type="region of interest" description="Disordered" evidence="4">
    <location>
        <begin position="416"/>
        <end position="582"/>
    </location>
</feature>
<evidence type="ECO:0000256" key="3">
    <source>
        <dbReference type="ARBA" id="ARBA00022991"/>
    </source>
</evidence>
<feature type="region of interest" description="Disordered" evidence="4">
    <location>
        <begin position="330"/>
        <end position="370"/>
    </location>
</feature>
<evidence type="ECO:0000259" key="5">
    <source>
        <dbReference type="PROSITE" id="PS50112"/>
    </source>
</evidence>
<feature type="domain" description="PAS" evidence="5">
    <location>
        <begin position="2676"/>
        <end position="2745"/>
    </location>
</feature>
<feature type="domain" description="PAS" evidence="5">
    <location>
        <begin position="2121"/>
        <end position="2190"/>
    </location>
</feature>
<feature type="compositionally biased region" description="Basic and acidic residues" evidence="4">
    <location>
        <begin position="416"/>
        <end position="507"/>
    </location>
</feature>
<dbReference type="OrthoDB" id="447251at2759"/>
<feature type="domain" description="RGS" evidence="6">
    <location>
        <begin position="1987"/>
        <end position="2080"/>
    </location>
</feature>
<dbReference type="PROSITE" id="PS50112">
    <property type="entry name" value="PAS"/>
    <property type="match status" value="9"/>
</dbReference>
<feature type="domain" description="PAS" evidence="5">
    <location>
        <begin position="2926"/>
        <end position="2971"/>
    </location>
</feature>
<accession>A0A8J5XSA2</accession>
<feature type="compositionally biased region" description="Pro residues" evidence="4">
    <location>
        <begin position="31"/>
        <end position="40"/>
    </location>
</feature>
<keyword evidence="1" id="KW-0285">Flavoprotein</keyword>
<dbReference type="InterPro" id="IPR035965">
    <property type="entry name" value="PAS-like_dom_sf"/>
</dbReference>
<evidence type="ECO:0000313" key="7">
    <source>
        <dbReference type="EMBL" id="KAG8468046.1"/>
    </source>
</evidence>
<dbReference type="SMART" id="SM00086">
    <property type="entry name" value="PAC"/>
    <property type="match status" value="12"/>
</dbReference>
<feature type="domain" description="RGS" evidence="6">
    <location>
        <begin position="2547"/>
        <end position="2582"/>
    </location>
</feature>
<feature type="domain" description="RGS" evidence="6">
    <location>
        <begin position="868"/>
        <end position="924"/>
    </location>
</feature>
<feature type="domain" description="PAS" evidence="5">
    <location>
        <begin position="3482"/>
        <end position="3527"/>
    </location>
</feature>
<feature type="domain" description="RGS" evidence="6">
    <location>
        <begin position="1427"/>
        <end position="1498"/>
    </location>
</feature>
<dbReference type="CDD" id="cd00130">
    <property type="entry name" value="PAS"/>
    <property type="match status" value="12"/>
</dbReference>
<keyword evidence="3" id="KW-0157">Chromophore</keyword>
<dbReference type="SUPFAM" id="SSF55785">
    <property type="entry name" value="PYP-like sensor domain (PAS domain)"/>
    <property type="match status" value="12"/>
</dbReference>
<feature type="domain" description="PAS" evidence="5">
    <location>
        <begin position="3233"/>
        <end position="3302"/>
    </location>
</feature>
<dbReference type="Gene3D" id="3.30.450.20">
    <property type="entry name" value="PAS domain"/>
    <property type="match status" value="12"/>
</dbReference>
<feature type="compositionally biased region" description="Low complexity" evidence="4">
    <location>
        <begin position="60"/>
        <end position="94"/>
    </location>
</feature>